<proteinExistence type="inferred from homology"/>
<reference evidence="5" key="1">
    <citation type="submission" date="2022-07" db="EMBL/GenBank/DDBJ databases">
        <title>Genome analysis of Parmales, a sister group of diatoms, reveals the evolutionary specialization of diatoms from phago-mixotrophs to photoautotrophs.</title>
        <authorList>
            <person name="Ban H."/>
            <person name="Sato S."/>
            <person name="Yoshikawa S."/>
            <person name="Kazumasa Y."/>
            <person name="Nakamura Y."/>
            <person name="Ichinomiya M."/>
            <person name="Saitoh K."/>
            <person name="Sato N."/>
            <person name="Blanc-Mathieu R."/>
            <person name="Endo H."/>
            <person name="Kuwata A."/>
            <person name="Ogata H."/>
        </authorList>
    </citation>
    <scope>NUCLEOTIDE SEQUENCE</scope>
</reference>
<evidence type="ECO:0008006" key="7">
    <source>
        <dbReference type="Google" id="ProtNLM"/>
    </source>
</evidence>
<sequence>MNETDNGWKHYRKRIKAGKCEGEMGDLIPAPNEPSAYFNVYGNELFASLRKNEKEFVPYLPFHKTLTESMMSILTDWLVELTTEYGLSNTTLHHAVRLVDEYLRLSGKKGIVMPRSDLQVCSVLSFRLSGVTCAEWGSYYSLVSSGIDRERLMVRYLTELCLLDLSTRSRPSLTTAGCVYLARRMEGREGWSGDLAHHAGYEKEELREMVMKIATIRERAEGSALKAVWQKYRVKKYGEVSLRVGVLEEDLGF</sequence>
<dbReference type="Pfam" id="PF00134">
    <property type="entry name" value="Cyclin_N"/>
    <property type="match status" value="1"/>
</dbReference>
<dbReference type="SUPFAM" id="SSF47954">
    <property type="entry name" value="Cyclin-like"/>
    <property type="match status" value="2"/>
</dbReference>
<dbReference type="InterPro" id="IPR006671">
    <property type="entry name" value="Cyclin_N"/>
</dbReference>
<dbReference type="Proteomes" id="UP001165082">
    <property type="component" value="Unassembled WGS sequence"/>
</dbReference>
<protein>
    <recommendedName>
        <fullName evidence="7">Cyclin N-terminal domain-containing protein</fullName>
    </recommendedName>
</protein>
<evidence type="ECO:0000259" key="3">
    <source>
        <dbReference type="SMART" id="SM00385"/>
    </source>
</evidence>
<dbReference type="InterPro" id="IPR013763">
    <property type="entry name" value="Cyclin-like_dom"/>
</dbReference>
<dbReference type="Pfam" id="PF02984">
    <property type="entry name" value="Cyclin_C"/>
    <property type="match status" value="1"/>
</dbReference>
<name>A0A9W7AN33_9STRA</name>
<dbReference type="EMBL" id="BRXZ01001650">
    <property type="protein sequence ID" value="GMH75996.1"/>
    <property type="molecule type" value="Genomic_DNA"/>
</dbReference>
<evidence type="ECO:0000313" key="5">
    <source>
        <dbReference type="EMBL" id="GMH75996.1"/>
    </source>
</evidence>
<feature type="domain" description="Cyclin-like" evidence="3">
    <location>
        <begin position="141"/>
        <end position="215"/>
    </location>
</feature>
<dbReference type="InterPro" id="IPR039361">
    <property type="entry name" value="Cyclin"/>
</dbReference>
<dbReference type="SMART" id="SM00385">
    <property type="entry name" value="CYCLIN"/>
    <property type="match status" value="1"/>
</dbReference>
<dbReference type="PANTHER" id="PTHR10177">
    <property type="entry name" value="CYCLINS"/>
    <property type="match status" value="1"/>
</dbReference>
<dbReference type="InterPro" id="IPR004367">
    <property type="entry name" value="Cyclin_C-dom"/>
</dbReference>
<evidence type="ECO:0000256" key="1">
    <source>
        <dbReference type="ARBA" id="ARBA00023127"/>
    </source>
</evidence>
<evidence type="ECO:0000256" key="2">
    <source>
        <dbReference type="RuleBase" id="RU000383"/>
    </source>
</evidence>
<evidence type="ECO:0000313" key="6">
    <source>
        <dbReference type="Proteomes" id="UP001165082"/>
    </source>
</evidence>
<dbReference type="SMART" id="SM01332">
    <property type="entry name" value="Cyclin_C"/>
    <property type="match status" value="1"/>
</dbReference>
<gene>
    <name evidence="5" type="ORF">TrRE_jg10365</name>
</gene>
<organism evidence="5 6">
    <name type="scientific">Triparma retinervis</name>
    <dbReference type="NCBI Taxonomy" id="2557542"/>
    <lineage>
        <taxon>Eukaryota</taxon>
        <taxon>Sar</taxon>
        <taxon>Stramenopiles</taxon>
        <taxon>Ochrophyta</taxon>
        <taxon>Bolidophyceae</taxon>
        <taxon>Parmales</taxon>
        <taxon>Triparmaceae</taxon>
        <taxon>Triparma</taxon>
    </lineage>
</organism>
<keyword evidence="1 2" id="KW-0195">Cyclin</keyword>
<dbReference type="OrthoDB" id="5590282at2759"/>
<accession>A0A9W7AN33</accession>
<keyword evidence="6" id="KW-1185">Reference proteome</keyword>
<dbReference type="AlphaFoldDB" id="A0A9W7AN33"/>
<dbReference type="Gene3D" id="1.10.472.10">
    <property type="entry name" value="Cyclin-like"/>
    <property type="match status" value="3"/>
</dbReference>
<dbReference type="InterPro" id="IPR036915">
    <property type="entry name" value="Cyclin-like_sf"/>
</dbReference>
<feature type="domain" description="Cyclin C-terminal" evidence="4">
    <location>
        <begin position="131"/>
        <end position="246"/>
    </location>
</feature>
<evidence type="ECO:0000259" key="4">
    <source>
        <dbReference type="SMART" id="SM01332"/>
    </source>
</evidence>
<comment type="similarity">
    <text evidence="2">Belongs to the cyclin family.</text>
</comment>
<comment type="caution">
    <text evidence="5">The sequence shown here is derived from an EMBL/GenBank/DDBJ whole genome shotgun (WGS) entry which is preliminary data.</text>
</comment>